<dbReference type="Proteomes" id="UP000198122">
    <property type="component" value="Unassembled WGS sequence"/>
</dbReference>
<sequence>MRTTRSIALIIALAATPLAAAAPTHAAAEAESVATEATDGGEETTDAEPTPKEDEGGDKTGLWGLLGLLGLAGLLGGKKKKEVDVRTADHVRTTDRTPNRTTTVRDDRRDDVVIDDHTRRDGVTDVRREGVDYDDHRRNDGLQGRVDDRFGDGDGRLDGDDLKGNNRR</sequence>
<keyword evidence="3" id="KW-0732">Signal</keyword>
<gene>
    <name evidence="4" type="ORF">SAMN05445756_0477</name>
</gene>
<feature type="chain" id="PRO_5039595100" description="MYXO-CTERM domain-containing protein" evidence="3">
    <location>
        <begin position="22"/>
        <end position="168"/>
    </location>
</feature>
<evidence type="ECO:0008006" key="6">
    <source>
        <dbReference type="Google" id="ProtNLM"/>
    </source>
</evidence>
<dbReference type="RefSeq" id="WP_088817481.1">
    <property type="nucleotide sequence ID" value="NZ_FYEZ01000001.1"/>
</dbReference>
<feature type="region of interest" description="Disordered" evidence="1">
    <location>
        <begin position="133"/>
        <end position="168"/>
    </location>
</feature>
<accession>A0A212T5S8</accession>
<dbReference type="EMBL" id="FYEZ01000001">
    <property type="protein sequence ID" value="SNC61413.1"/>
    <property type="molecule type" value="Genomic_DNA"/>
</dbReference>
<feature type="compositionally biased region" description="Basic and acidic residues" evidence="1">
    <location>
        <begin position="49"/>
        <end position="58"/>
    </location>
</feature>
<keyword evidence="2" id="KW-0812">Transmembrane</keyword>
<dbReference type="NCBIfam" id="NF041742">
    <property type="entry name" value="WGxxGxxG_fam"/>
    <property type="match status" value="1"/>
</dbReference>
<keyword evidence="5" id="KW-1185">Reference proteome</keyword>
<evidence type="ECO:0000313" key="4">
    <source>
        <dbReference type="EMBL" id="SNC61413.1"/>
    </source>
</evidence>
<feature type="signal peptide" evidence="3">
    <location>
        <begin position="1"/>
        <end position="21"/>
    </location>
</feature>
<feature type="region of interest" description="Disordered" evidence="1">
    <location>
        <begin position="20"/>
        <end position="59"/>
    </location>
</feature>
<evidence type="ECO:0000313" key="5">
    <source>
        <dbReference type="Proteomes" id="UP000198122"/>
    </source>
</evidence>
<protein>
    <recommendedName>
        <fullName evidence="6">MYXO-CTERM domain-containing protein</fullName>
    </recommendedName>
</protein>
<feature type="compositionally biased region" description="Basic and acidic residues" evidence="1">
    <location>
        <begin position="81"/>
        <end position="108"/>
    </location>
</feature>
<reference evidence="4 5" key="1">
    <citation type="submission" date="2017-06" db="EMBL/GenBank/DDBJ databases">
        <authorList>
            <person name="Kim H.J."/>
            <person name="Triplett B.A."/>
        </authorList>
    </citation>
    <scope>NUCLEOTIDE SEQUENCE [LARGE SCALE GENOMIC DNA]</scope>
    <source>
        <strain evidence="4 5">DSM 22179</strain>
    </source>
</reference>
<keyword evidence="2" id="KW-1133">Transmembrane helix</keyword>
<name>A0A212T5S8_9MICO</name>
<organism evidence="4 5">
    <name type="scientific">Kytococcus aerolatus</name>
    <dbReference type="NCBI Taxonomy" id="592308"/>
    <lineage>
        <taxon>Bacteria</taxon>
        <taxon>Bacillati</taxon>
        <taxon>Actinomycetota</taxon>
        <taxon>Actinomycetes</taxon>
        <taxon>Micrococcales</taxon>
        <taxon>Kytococcaceae</taxon>
        <taxon>Kytococcus</taxon>
    </lineage>
</organism>
<proteinExistence type="predicted"/>
<evidence type="ECO:0000256" key="1">
    <source>
        <dbReference type="SAM" id="MobiDB-lite"/>
    </source>
</evidence>
<evidence type="ECO:0000256" key="2">
    <source>
        <dbReference type="SAM" id="Phobius"/>
    </source>
</evidence>
<dbReference type="AlphaFoldDB" id="A0A212T5S8"/>
<feature type="compositionally biased region" description="Low complexity" evidence="1">
    <location>
        <begin position="20"/>
        <end position="38"/>
    </location>
</feature>
<feature type="region of interest" description="Disordered" evidence="1">
    <location>
        <begin position="78"/>
        <end position="108"/>
    </location>
</feature>
<keyword evidence="2" id="KW-0472">Membrane</keyword>
<feature type="transmembrane region" description="Helical" evidence="2">
    <location>
        <begin position="60"/>
        <end position="77"/>
    </location>
</feature>
<evidence type="ECO:0000256" key="3">
    <source>
        <dbReference type="SAM" id="SignalP"/>
    </source>
</evidence>